<feature type="signal peptide" evidence="1">
    <location>
        <begin position="1"/>
        <end position="19"/>
    </location>
</feature>
<evidence type="ECO:0000313" key="2">
    <source>
        <dbReference type="EMBL" id="EPQ64260.1"/>
    </source>
</evidence>
<dbReference type="Proteomes" id="UP000053110">
    <property type="component" value="Unassembled WGS sequence"/>
</dbReference>
<dbReference type="EMBL" id="UIGY01000102">
    <property type="protein sequence ID" value="SUZ10941.1"/>
    <property type="molecule type" value="Genomic_DNA"/>
</dbReference>
<feature type="chain" id="PRO_5044539212" evidence="1">
    <location>
        <begin position="20"/>
        <end position="170"/>
    </location>
</feature>
<organism evidence="3">
    <name type="scientific">Blumeria graminis f. sp. tritici 96224</name>
    <dbReference type="NCBI Taxonomy" id="1268274"/>
    <lineage>
        <taxon>Eukaryota</taxon>
        <taxon>Fungi</taxon>
        <taxon>Dikarya</taxon>
        <taxon>Ascomycota</taxon>
        <taxon>Pezizomycotina</taxon>
        <taxon>Leotiomycetes</taxon>
        <taxon>Erysiphales</taxon>
        <taxon>Erysiphaceae</taxon>
        <taxon>Blumeria</taxon>
    </lineage>
</organism>
<dbReference type="AlphaFoldDB" id="A0A061HLM7"/>
<evidence type="ECO:0000256" key="1">
    <source>
        <dbReference type="SAM" id="SignalP"/>
    </source>
</evidence>
<name>A0A061HLM7_BLUGR</name>
<evidence type="ECO:0000313" key="4">
    <source>
        <dbReference type="Proteomes" id="UP000053110"/>
    </source>
</evidence>
<reference evidence="3" key="3">
    <citation type="submission" date="2018-07" db="EMBL/GenBank/DDBJ databases">
        <authorList>
            <person name="Quirk P.G."/>
            <person name="Krulwich T.A."/>
        </authorList>
    </citation>
    <scope>NUCLEOTIDE SEQUENCE</scope>
    <source>
        <strain evidence="3">96224</strain>
    </source>
</reference>
<feature type="non-terminal residue" evidence="3">
    <location>
        <position position="170"/>
    </location>
</feature>
<proteinExistence type="predicted"/>
<reference evidence="4" key="1">
    <citation type="journal article" date="2013" name="Nat. Genet.">
        <title>The wheat powdery mildew genome shows the unique evolution of an obligate biotroph.</title>
        <authorList>
            <person name="Wicker T."/>
            <person name="Oberhaensli S."/>
            <person name="Parlange F."/>
            <person name="Buchmann J.P."/>
            <person name="Shatalina M."/>
            <person name="Roffler S."/>
            <person name="Ben-David R."/>
            <person name="Dolezel J."/>
            <person name="Simkova H."/>
            <person name="Schulze-Lefert P."/>
            <person name="Spanu P.D."/>
            <person name="Bruggmann R."/>
            <person name="Amselem J."/>
            <person name="Quesneville H."/>
            <person name="Ver Loren van Themaat E."/>
            <person name="Paape T."/>
            <person name="Shimizu K.K."/>
            <person name="Keller B."/>
        </authorList>
    </citation>
    <scope>NUCLEOTIDE SEQUENCE [LARGE SCALE GENOMIC DNA]</scope>
    <source>
        <strain evidence="4">96224</strain>
    </source>
</reference>
<reference evidence="2" key="2">
    <citation type="submission" date="2013-01" db="EMBL/GenBank/DDBJ databases">
        <title>The wheat powdery mildew genome reveals unique evolution of an obligate biotroph.</title>
        <authorList>
            <person name="Oberhaensli S."/>
            <person name="Wicker T."/>
            <person name="Keller B."/>
        </authorList>
    </citation>
    <scope>NUCLEOTIDE SEQUENCE</scope>
    <source>
        <strain evidence="2">96224</strain>
    </source>
</reference>
<protein>
    <submittedName>
        <fullName evidence="3">BgtAcSP-30893</fullName>
    </submittedName>
</protein>
<dbReference type="HOGENOM" id="CLU_1570367_0_0_1"/>
<gene>
    <name evidence="2" type="ORF">BGT96224_AcSP30893</name>
    <name evidence="3" type="ORF">BGT96224V2_LOCUS4102</name>
</gene>
<sequence length="170" mass="19302">MQLQVFFIGLGCFFLGINGHRDISLIKRGQRGWNVPENGVTCGSQTFTKDNIMMFGEKACNEFGRRNNHSAGSSMVDGKAHRTGTWPNNGEKYYLLPMRSNREGSTHHHSPSIYMLVTKDGRDIGIYSKNSRSGFASNSYTFCWDSYRNLPNDGRPAADYKEEYGLRFYS</sequence>
<accession>A0A061HLM7</accession>
<dbReference type="EMBL" id="KE375074">
    <property type="protein sequence ID" value="EPQ64260.1"/>
    <property type="molecule type" value="Genomic_DNA"/>
</dbReference>
<keyword evidence="1" id="KW-0732">Signal</keyword>
<evidence type="ECO:0000313" key="3">
    <source>
        <dbReference type="EMBL" id="SUZ10941.1"/>
    </source>
</evidence>